<dbReference type="Proteomes" id="UP000076858">
    <property type="component" value="Unassembled WGS sequence"/>
</dbReference>
<evidence type="ECO:0000313" key="1">
    <source>
        <dbReference type="EMBL" id="KZS08321.1"/>
    </source>
</evidence>
<name>A0A164R4Q0_9CRUS</name>
<organism evidence="1 2">
    <name type="scientific">Daphnia magna</name>
    <dbReference type="NCBI Taxonomy" id="35525"/>
    <lineage>
        <taxon>Eukaryota</taxon>
        <taxon>Metazoa</taxon>
        <taxon>Ecdysozoa</taxon>
        <taxon>Arthropoda</taxon>
        <taxon>Crustacea</taxon>
        <taxon>Branchiopoda</taxon>
        <taxon>Diplostraca</taxon>
        <taxon>Cladocera</taxon>
        <taxon>Anomopoda</taxon>
        <taxon>Daphniidae</taxon>
        <taxon>Daphnia</taxon>
    </lineage>
</organism>
<reference evidence="1 2" key="1">
    <citation type="submission" date="2016-03" db="EMBL/GenBank/DDBJ databases">
        <title>EvidentialGene: Evidence-directed Construction of Genes on Genomes.</title>
        <authorList>
            <person name="Gilbert D.G."/>
            <person name="Choi J.-H."/>
            <person name="Mockaitis K."/>
            <person name="Colbourne J."/>
            <person name="Pfrender M."/>
        </authorList>
    </citation>
    <scope>NUCLEOTIDE SEQUENCE [LARGE SCALE GENOMIC DNA]</scope>
    <source>
        <strain evidence="1 2">Xinb3</strain>
        <tissue evidence="1">Complete organism</tissue>
    </source>
</reference>
<sequence>MRRQGKTFATCNFLLDFSSLQVQSRCSEKLQDSSSPLKCRRLRERYFALCNQTS</sequence>
<proteinExistence type="predicted"/>
<accession>A0A164R4Q0</accession>
<gene>
    <name evidence="1" type="ORF">APZ42_027726</name>
</gene>
<comment type="caution">
    <text evidence="1">The sequence shown here is derived from an EMBL/GenBank/DDBJ whole genome shotgun (WGS) entry which is preliminary data.</text>
</comment>
<evidence type="ECO:0000313" key="2">
    <source>
        <dbReference type="Proteomes" id="UP000076858"/>
    </source>
</evidence>
<protein>
    <submittedName>
        <fullName evidence="1">Uncharacterized protein</fullName>
    </submittedName>
</protein>
<dbReference type="EMBL" id="LRGB01002230">
    <property type="protein sequence ID" value="KZS08321.1"/>
    <property type="molecule type" value="Genomic_DNA"/>
</dbReference>
<keyword evidence="2" id="KW-1185">Reference proteome</keyword>
<dbReference type="AlphaFoldDB" id="A0A164R4Q0"/>